<sequence length="201" mass="22405">MAKYEDFKDNFNKFEFGKTYFFDKSGIPIKPSELKSNNPSCLSLVKGCSRLKLPRGFKFVVGFPSVCFNLSNISCVKTPIVQKVLVPNCRCEKSIECEALAGYQIKALGEVEFSISMPVCPRYGGCFPTRSSSSTNIIIPVNETISFSCSPKSLEEDSSTYIDWNFAFFSLTPKEDCAGPYLEVMVGLSLEFTDIDDCTEE</sequence>
<name>A0ABR7DF14_9CLOT</name>
<comment type="caution">
    <text evidence="1">The sequence shown here is derived from an EMBL/GenBank/DDBJ whole genome shotgun (WGS) entry which is preliminary data.</text>
</comment>
<reference evidence="1 2" key="1">
    <citation type="submission" date="2020-08" db="EMBL/GenBank/DDBJ databases">
        <title>Genome public.</title>
        <authorList>
            <person name="Liu C."/>
            <person name="Sun Q."/>
        </authorList>
    </citation>
    <scope>NUCLEOTIDE SEQUENCE [LARGE SCALE GENOMIC DNA]</scope>
    <source>
        <strain evidence="1 2">NSJ-6</strain>
    </source>
</reference>
<organism evidence="1 2">
    <name type="scientific">Clostridium hominis</name>
    <dbReference type="NCBI Taxonomy" id="2763036"/>
    <lineage>
        <taxon>Bacteria</taxon>
        <taxon>Bacillati</taxon>
        <taxon>Bacillota</taxon>
        <taxon>Clostridia</taxon>
        <taxon>Eubacteriales</taxon>
        <taxon>Clostridiaceae</taxon>
        <taxon>Clostridium</taxon>
    </lineage>
</organism>
<accession>A0ABR7DF14</accession>
<evidence type="ECO:0000313" key="2">
    <source>
        <dbReference type="Proteomes" id="UP000596929"/>
    </source>
</evidence>
<proteinExistence type="predicted"/>
<protein>
    <submittedName>
        <fullName evidence="1">Uncharacterized protein</fullName>
    </submittedName>
</protein>
<dbReference type="EMBL" id="JACOOO010000031">
    <property type="protein sequence ID" value="MBC5629989.1"/>
    <property type="molecule type" value="Genomic_DNA"/>
</dbReference>
<gene>
    <name evidence="1" type="ORF">H8S20_14035</name>
</gene>
<keyword evidence="2" id="KW-1185">Reference proteome</keyword>
<dbReference type="Proteomes" id="UP000596929">
    <property type="component" value="Unassembled WGS sequence"/>
</dbReference>
<dbReference type="RefSeq" id="WP_032116964.1">
    <property type="nucleotide sequence ID" value="NZ_JACOOO010000031.1"/>
</dbReference>
<evidence type="ECO:0000313" key="1">
    <source>
        <dbReference type="EMBL" id="MBC5629989.1"/>
    </source>
</evidence>